<name>A0A6G0T191_APHGL</name>
<keyword evidence="2" id="KW-1185">Reference proteome</keyword>
<accession>A0A6G0T191</accession>
<sequence length="194" mass="22314">MKRARNKMDANISSGTKYLNKRLVSHGRLLYVRNHLILQDLKNPCPPFGFAHKSFFSGTGCIQVLTHQNNKSKQTIGINVKRRVLYDRPKSKKNCPRLFSVLRPALVSPLAGSHIELGFERLYRRLFSFGAAYLLYVDCGFRCSGKKVTAAISGELQIRAWVGRHSGNTNRTWLLTVLGNWLIWWIEPLWSRER</sequence>
<dbReference type="EMBL" id="VYZN01000078">
    <property type="protein sequence ID" value="KAE9523691.1"/>
    <property type="molecule type" value="Genomic_DNA"/>
</dbReference>
<evidence type="ECO:0000313" key="1">
    <source>
        <dbReference type="EMBL" id="KAE9523691.1"/>
    </source>
</evidence>
<dbReference type="Proteomes" id="UP000475862">
    <property type="component" value="Unassembled WGS sequence"/>
</dbReference>
<organism evidence="1 2">
    <name type="scientific">Aphis glycines</name>
    <name type="common">Soybean aphid</name>
    <dbReference type="NCBI Taxonomy" id="307491"/>
    <lineage>
        <taxon>Eukaryota</taxon>
        <taxon>Metazoa</taxon>
        <taxon>Ecdysozoa</taxon>
        <taxon>Arthropoda</taxon>
        <taxon>Hexapoda</taxon>
        <taxon>Insecta</taxon>
        <taxon>Pterygota</taxon>
        <taxon>Neoptera</taxon>
        <taxon>Paraneoptera</taxon>
        <taxon>Hemiptera</taxon>
        <taxon>Sternorrhyncha</taxon>
        <taxon>Aphidomorpha</taxon>
        <taxon>Aphidoidea</taxon>
        <taxon>Aphididae</taxon>
        <taxon>Aphidini</taxon>
        <taxon>Aphis</taxon>
        <taxon>Aphis</taxon>
    </lineage>
</organism>
<reference evidence="1 2" key="1">
    <citation type="submission" date="2019-08" db="EMBL/GenBank/DDBJ databases">
        <title>The genome of the soybean aphid Biotype 1, its phylome, world population structure and adaptation to the North American continent.</title>
        <authorList>
            <person name="Giordano R."/>
            <person name="Donthu R.K."/>
            <person name="Hernandez A.G."/>
            <person name="Wright C.L."/>
            <person name="Zimin A.V."/>
        </authorList>
    </citation>
    <scope>NUCLEOTIDE SEQUENCE [LARGE SCALE GENOMIC DNA]</scope>
    <source>
        <tissue evidence="1">Whole aphids</tissue>
    </source>
</reference>
<protein>
    <submittedName>
        <fullName evidence="1">Uncharacterized protein</fullName>
    </submittedName>
</protein>
<dbReference type="AlphaFoldDB" id="A0A6G0T191"/>
<gene>
    <name evidence="1" type="ORF">AGLY_015909</name>
</gene>
<evidence type="ECO:0000313" key="2">
    <source>
        <dbReference type="Proteomes" id="UP000475862"/>
    </source>
</evidence>
<comment type="caution">
    <text evidence="1">The sequence shown here is derived from an EMBL/GenBank/DDBJ whole genome shotgun (WGS) entry which is preliminary data.</text>
</comment>
<proteinExistence type="predicted"/>